<dbReference type="AlphaFoldDB" id="A0A4Y2VQ98"/>
<comment type="domain">
    <text evidence="6">The DBINO region is involved in binding to DNA.</text>
</comment>
<comment type="catalytic activity">
    <reaction evidence="6">
        <text>ATP + H2O = ADP + phosphate + H(+)</text>
        <dbReference type="Rhea" id="RHEA:13065"/>
        <dbReference type="ChEBI" id="CHEBI:15377"/>
        <dbReference type="ChEBI" id="CHEBI:15378"/>
        <dbReference type="ChEBI" id="CHEBI:30616"/>
        <dbReference type="ChEBI" id="CHEBI:43474"/>
        <dbReference type="ChEBI" id="CHEBI:456216"/>
    </reaction>
</comment>
<sequence length="898" mass="102509">MLRRVKKDVENELSDKIEILVYCPLTRRQKLLYQNLRKKISIDDLMQSSSTASSHSQSATSSLMNLVMQFRKVCNHPDLFEKREVKSPFFFKSILHVLPKLFYREGLLYLNNYKKQHLSHKMFSIFHPDHIHYSLFPKSADDKFNINDCCFSFLRFIGLSTGEISQIFLCGLLSRWIAICLMWKSAYRILHNSAWKESSSSKYLDQSALVLSPLIPEFSLQNSDSAFSLVFTSHVNNVYGFTDHHIYPLKTVYKKENSISSNLLPIKQENVNGGDSASFSPCIRQCQLTSPPSFLTNLSTKVIAEPLSLYVSDRSGDWWISRVKNCGSIQALRTILYGSPEMTSARLKQSLFHPQPVGGISAVRPPNGWSKIVIPDKETIVTDSGKLQVLDNLLTRLKAGGHRVLIYSQMTRMIDLLEDYMYFRKHTYMRLDGSSKIADRRDMVADFQNRKDIVNRTDEADIRAIDSGLKNPWRWDWLEKSVNGVYVREVIRKLRSCGVAYCLVCSKELIYGSRGFSALAKHMESRKHADAVEARQKNVPLPGAGGYNSDISYGLHPMFKGCLTASENSFSQQLVPLADRIANSEAMLLGFLAEKSLSFSLAPDLLVLVKELSKDRKALNGIRMHRTSAAYKLRFGVARTFEQNLVKDLKREKFSLNIDESMSNNNEKIVTVLVNYLRNDKIVTEHLQSFSVPSVNSTLLFQGIVKLLEENNIPWHNLMSVLLDSCHVMRGKKSGLESRLREKCPHLLDIDGDSCHHAHNAAKLFCKPFGLHLESLFTDIHNDFKWSPDLRAALMEICEVLNIKYTMPQNYISFRWLSVYVVAQDFSRMISALTLFYFSFLSRSEKTNFLPVVINIYKLHNVTEAGKEFIHKMHSRLAEKNMTQAGKVGLLKSCLKTA</sequence>
<dbReference type="PANTHER" id="PTHR45685">
    <property type="entry name" value="HELICASE SRCAP-RELATED"/>
    <property type="match status" value="1"/>
</dbReference>
<dbReference type="InterPro" id="IPR001650">
    <property type="entry name" value="Helicase_C-like"/>
</dbReference>
<protein>
    <recommendedName>
        <fullName evidence="6">Chromatin-remodeling ATPase INO80</fullName>
        <ecNumber evidence="6">3.6.4.-</ecNumber>
    </recommendedName>
</protein>
<dbReference type="InterPro" id="IPR027417">
    <property type="entry name" value="P-loop_NTPase"/>
</dbReference>
<dbReference type="EC" id="3.6.4.-" evidence="6"/>
<evidence type="ECO:0000313" key="9">
    <source>
        <dbReference type="EMBL" id="GBO26396.1"/>
    </source>
</evidence>
<dbReference type="CDD" id="cd18793">
    <property type="entry name" value="SF2_C_SNF"/>
    <property type="match status" value="1"/>
</dbReference>
<comment type="caution">
    <text evidence="9">The sequence shown here is derived from an EMBL/GenBank/DDBJ whole genome shotgun (WGS) entry which is preliminary data.</text>
</comment>
<evidence type="ECO:0000256" key="6">
    <source>
        <dbReference type="RuleBase" id="RU368001"/>
    </source>
</evidence>
<keyword evidence="4 6" id="KW-0067">ATP-binding</keyword>
<comment type="function">
    <text evidence="6">ATPase component of the INO80 complex which remodels chromatin by shifting nucleosomes and is involved in DNA repair.</text>
</comment>
<keyword evidence="5 6" id="KW-0238">DNA-binding</keyword>
<evidence type="ECO:0000256" key="4">
    <source>
        <dbReference type="ARBA" id="ARBA00022840"/>
    </source>
</evidence>
<dbReference type="SUPFAM" id="SSF52540">
    <property type="entry name" value="P-loop containing nucleoside triphosphate hydrolases"/>
    <property type="match status" value="1"/>
</dbReference>
<dbReference type="InterPro" id="IPR049730">
    <property type="entry name" value="SNF2/RAD54-like_C"/>
</dbReference>
<keyword evidence="2" id="KW-0547">Nucleotide-binding</keyword>
<comment type="subunit">
    <text evidence="6">Component of the INO80 chromatin-remodeling complex.</text>
</comment>
<dbReference type="SUPFAM" id="SSF53098">
    <property type="entry name" value="Ribonuclease H-like"/>
    <property type="match status" value="1"/>
</dbReference>
<dbReference type="Proteomes" id="UP000499080">
    <property type="component" value="Unassembled WGS sequence"/>
</dbReference>
<dbReference type="InterPro" id="IPR012337">
    <property type="entry name" value="RNaseH-like_sf"/>
</dbReference>
<dbReference type="InterPro" id="IPR050520">
    <property type="entry name" value="INO80/SWR1_helicase"/>
</dbReference>
<accession>A0A4Y2VQ98</accession>
<dbReference type="Pfam" id="PF00176">
    <property type="entry name" value="SNF2-rel_dom"/>
    <property type="match status" value="1"/>
</dbReference>
<comment type="subcellular location">
    <subcellularLocation>
        <location evidence="1 6">Nucleus</location>
    </subcellularLocation>
</comment>
<dbReference type="GO" id="GO:0005524">
    <property type="term" value="F:ATP binding"/>
    <property type="evidence" value="ECO:0007669"/>
    <property type="project" value="UniProtKB-UniRule"/>
</dbReference>
<evidence type="ECO:0000256" key="1">
    <source>
        <dbReference type="ARBA" id="ARBA00004123"/>
    </source>
</evidence>
<organism evidence="9 10">
    <name type="scientific">Araneus ventricosus</name>
    <name type="common">Orbweaver spider</name>
    <name type="synonym">Epeira ventricosa</name>
    <dbReference type="NCBI Taxonomy" id="182803"/>
    <lineage>
        <taxon>Eukaryota</taxon>
        <taxon>Metazoa</taxon>
        <taxon>Ecdysozoa</taxon>
        <taxon>Arthropoda</taxon>
        <taxon>Chelicerata</taxon>
        <taxon>Arachnida</taxon>
        <taxon>Araneae</taxon>
        <taxon>Araneomorphae</taxon>
        <taxon>Entelegynae</taxon>
        <taxon>Araneoidea</taxon>
        <taxon>Araneidae</taxon>
        <taxon>Araneus</taxon>
    </lineage>
</organism>
<keyword evidence="3 6" id="KW-0378">Hydrolase</keyword>
<feature type="domain" description="SNF2 N-terminal" evidence="7">
    <location>
        <begin position="1"/>
        <end position="79"/>
    </location>
</feature>
<dbReference type="InterPro" id="IPR000330">
    <property type="entry name" value="SNF2_N"/>
</dbReference>
<dbReference type="GO" id="GO:0006281">
    <property type="term" value="P:DNA repair"/>
    <property type="evidence" value="ECO:0007669"/>
    <property type="project" value="UniProtKB-UniRule"/>
</dbReference>
<evidence type="ECO:0000256" key="3">
    <source>
        <dbReference type="ARBA" id="ARBA00022801"/>
    </source>
</evidence>
<keyword evidence="10" id="KW-1185">Reference proteome</keyword>
<evidence type="ECO:0000259" key="7">
    <source>
        <dbReference type="Pfam" id="PF00176"/>
    </source>
</evidence>
<reference evidence="9 10" key="1">
    <citation type="journal article" date="2019" name="Sci. Rep.">
        <title>Orb-weaving spider Araneus ventricosus genome elucidates the spidroin gene catalogue.</title>
        <authorList>
            <person name="Kono N."/>
            <person name="Nakamura H."/>
            <person name="Ohtoshi R."/>
            <person name="Moran D.A.P."/>
            <person name="Shinohara A."/>
            <person name="Yoshida Y."/>
            <person name="Fujiwara M."/>
            <person name="Mori M."/>
            <person name="Tomita M."/>
            <person name="Arakawa K."/>
        </authorList>
    </citation>
    <scope>NUCLEOTIDE SEQUENCE [LARGE SCALE GENOMIC DNA]</scope>
</reference>
<keyword evidence="9" id="KW-0347">Helicase</keyword>
<dbReference type="GO" id="GO:0006338">
    <property type="term" value="P:chromatin remodeling"/>
    <property type="evidence" value="ECO:0007669"/>
    <property type="project" value="UniProtKB-UniRule"/>
</dbReference>
<comment type="similarity">
    <text evidence="6">Belongs to the SNF2/RAD54 helicase family.</text>
</comment>
<dbReference type="Gene3D" id="3.40.50.300">
    <property type="entry name" value="P-loop containing nucleotide triphosphate hydrolases"/>
    <property type="match status" value="2"/>
</dbReference>
<dbReference type="GO" id="GO:0004386">
    <property type="term" value="F:helicase activity"/>
    <property type="evidence" value="ECO:0007669"/>
    <property type="project" value="UniProtKB-KW"/>
</dbReference>
<feature type="domain" description="Helicase C-terminal" evidence="8">
    <location>
        <begin position="386"/>
        <end position="454"/>
    </location>
</feature>
<dbReference type="GO" id="GO:0031011">
    <property type="term" value="C:Ino80 complex"/>
    <property type="evidence" value="ECO:0007669"/>
    <property type="project" value="UniProtKB-UniRule"/>
</dbReference>
<dbReference type="GO" id="GO:0042393">
    <property type="term" value="F:histone binding"/>
    <property type="evidence" value="ECO:0007669"/>
    <property type="project" value="TreeGrafter"/>
</dbReference>
<evidence type="ECO:0000259" key="8">
    <source>
        <dbReference type="Pfam" id="PF00271"/>
    </source>
</evidence>
<name>A0A4Y2VQ98_ARAVE</name>
<evidence type="ECO:0000256" key="5">
    <source>
        <dbReference type="ARBA" id="ARBA00023125"/>
    </source>
</evidence>
<gene>
    <name evidence="9" type="primary">Ino80</name>
    <name evidence="9" type="ORF">AVEN_97929_1</name>
</gene>
<dbReference type="EMBL" id="BGPR01049417">
    <property type="protein sequence ID" value="GBO26396.1"/>
    <property type="molecule type" value="Genomic_DNA"/>
</dbReference>
<dbReference type="GO" id="GO:0003677">
    <property type="term" value="F:DNA binding"/>
    <property type="evidence" value="ECO:0007669"/>
    <property type="project" value="UniProtKB-UniRule"/>
</dbReference>
<dbReference type="PANTHER" id="PTHR45685:SF2">
    <property type="entry name" value="CHROMATIN-REMODELING ATPASE INO80"/>
    <property type="match status" value="1"/>
</dbReference>
<evidence type="ECO:0000313" key="10">
    <source>
        <dbReference type="Proteomes" id="UP000499080"/>
    </source>
</evidence>
<keyword evidence="6" id="KW-0227">DNA damage</keyword>
<keyword evidence="6" id="KW-0234">DNA repair</keyword>
<dbReference type="Pfam" id="PF00271">
    <property type="entry name" value="Helicase_C"/>
    <property type="match status" value="1"/>
</dbReference>
<dbReference type="OrthoDB" id="6425153at2759"/>
<evidence type="ECO:0000256" key="2">
    <source>
        <dbReference type="ARBA" id="ARBA00022741"/>
    </source>
</evidence>
<proteinExistence type="inferred from homology"/>
<dbReference type="GO" id="GO:0016887">
    <property type="term" value="F:ATP hydrolysis activity"/>
    <property type="evidence" value="ECO:0007669"/>
    <property type="project" value="TreeGrafter"/>
</dbReference>